<dbReference type="GO" id="GO:0005730">
    <property type="term" value="C:nucleolus"/>
    <property type="evidence" value="ECO:0007669"/>
    <property type="project" value="UniProtKB-SubCell"/>
</dbReference>
<dbReference type="InterPro" id="IPR057573">
    <property type="entry name" value="NOL9_N"/>
</dbReference>
<dbReference type="STRING" id="6689.A0A3R7PJF0"/>
<evidence type="ECO:0000256" key="8">
    <source>
        <dbReference type="ARBA" id="ARBA00023242"/>
    </source>
</evidence>
<dbReference type="Pfam" id="PF16575">
    <property type="entry name" value="CLP1_P"/>
    <property type="match status" value="1"/>
</dbReference>
<feature type="region of interest" description="Disordered" evidence="10">
    <location>
        <begin position="1"/>
        <end position="117"/>
    </location>
</feature>
<reference evidence="14 15" key="2">
    <citation type="submission" date="2019-01" db="EMBL/GenBank/DDBJ databases">
        <title>The decoding of complex shrimp genome reveals the adaptation for benthos swimmer, frequently molting mechanism and breeding impact on genome.</title>
        <authorList>
            <person name="Sun Y."/>
            <person name="Gao Y."/>
            <person name="Yu Y."/>
        </authorList>
    </citation>
    <scope>NUCLEOTIDE SEQUENCE [LARGE SCALE GENOMIC DNA]</scope>
    <source>
        <tissue evidence="14">Muscle</tissue>
    </source>
</reference>
<keyword evidence="15" id="KW-1185">Reference proteome</keyword>
<proteinExistence type="inferred from homology"/>
<feature type="compositionally biased region" description="Basic and acidic residues" evidence="10">
    <location>
        <begin position="1"/>
        <end position="15"/>
    </location>
</feature>
<evidence type="ECO:0000256" key="7">
    <source>
        <dbReference type="ARBA" id="ARBA00022840"/>
    </source>
</evidence>
<sequence>MVSQKKERQGKDLKQKKSLKNCNGSSPIKAMKGNARNGISTDDKEAKVDVQGQDKDIERIAGNANETSKKKKKKSLWTTPSPKKKQKTAATDCEVEEPDQSKGEAIGKDNSCDSDSEDAERKIITDVDMEEHYNVYFQGIARVHLIVGSVKISGYELEEGEEHTVYSLLSHSLLALEAKKGIDLSIKKDIPGVPKDWIKELMSDEIKEVIIVKMTHHFPPMAKLLYVAGWRDLVDRAKDPTYGLKSLHLISRGSSRRYPLYQEAPEWDAALENIKSSYRRGKMPCIVVAGGQKVGKSTFFRYLVNSLLSMQRSKGVLCLDFDPGQTELSLPTCLTFLHVKSPLLGPPYTHLTVGSNDSCKQILIGTSTPQFVLQKYLNAVQSLSTFSRNYESLPMVINTMGWSNGTGIDLILDVIRITQPTHVIQICSEKRQFNYPFFLNSETVEGHRGGIATKPGSSYLEHQMIPLRSVSVLKLSMCNSSSLREISVLSYFSKIISQEGKNEKSSMKGIVKIKWCDVVLHVFSTEVPREKILQALNASLVTLCKVDPNDIETVGPYYPKQLVQDADFKDIIGWGIVRGIDPLAQELYVLTDLSEETVASSVNAIIMPDLYLPTHSYTLFAENSKEAPYMEQPRKEDRVELVKDRVKKRSKYSVRNMER</sequence>
<dbReference type="PANTHER" id="PTHR12755:SF3">
    <property type="entry name" value="POLYNUCLEOTIDE 5'-HYDROXYL-KINASE NOL9"/>
    <property type="match status" value="1"/>
</dbReference>
<evidence type="ECO:0000259" key="11">
    <source>
        <dbReference type="Pfam" id="PF16575"/>
    </source>
</evidence>
<name>A0A3R7PJF0_PENVA</name>
<evidence type="ECO:0000313" key="14">
    <source>
        <dbReference type="EMBL" id="ROT68510.1"/>
    </source>
</evidence>
<feature type="compositionally biased region" description="Basic and acidic residues" evidence="10">
    <location>
        <begin position="41"/>
        <end position="59"/>
    </location>
</feature>
<evidence type="ECO:0000256" key="10">
    <source>
        <dbReference type="SAM" id="MobiDB-lite"/>
    </source>
</evidence>
<dbReference type="EMBL" id="QCYY01002659">
    <property type="protein sequence ID" value="ROT68510.1"/>
    <property type="molecule type" value="Genomic_DNA"/>
</dbReference>
<evidence type="ECO:0000256" key="9">
    <source>
        <dbReference type="ARBA" id="ARBA00071212"/>
    </source>
</evidence>
<evidence type="ECO:0000256" key="6">
    <source>
        <dbReference type="ARBA" id="ARBA00022777"/>
    </source>
</evidence>
<comment type="caution">
    <text evidence="14">The sequence shown here is derived from an EMBL/GenBank/DDBJ whole genome shotgun (WGS) entry which is preliminary data.</text>
</comment>
<dbReference type="Gene3D" id="3.40.50.300">
    <property type="entry name" value="P-loop containing nucleotide triphosphate hydrolases"/>
    <property type="match status" value="1"/>
</dbReference>
<evidence type="ECO:0000256" key="5">
    <source>
        <dbReference type="ARBA" id="ARBA00022741"/>
    </source>
</evidence>
<evidence type="ECO:0000259" key="13">
    <source>
        <dbReference type="Pfam" id="PF25467"/>
    </source>
</evidence>
<organism evidence="14 15">
    <name type="scientific">Penaeus vannamei</name>
    <name type="common">Whiteleg shrimp</name>
    <name type="synonym">Litopenaeus vannamei</name>
    <dbReference type="NCBI Taxonomy" id="6689"/>
    <lineage>
        <taxon>Eukaryota</taxon>
        <taxon>Metazoa</taxon>
        <taxon>Ecdysozoa</taxon>
        <taxon>Arthropoda</taxon>
        <taxon>Crustacea</taxon>
        <taxon>Multicrustacea</taxon>
        <taxon>Malacostraca</taxon>
        <taxon>Eumalacostraca</taxon>
        <taxon>Eucarida</taxon>
        <taxon>Decapoda</taxon>
        <taxon>Dendrobranchiata</taxon>
        <taxon>Penaeoidea</taxon>
        <taxon>Penaeidae</taxon>
        <taxon>Penaeus</taxon>
    </lineage>
</organism>
<dbReference type="Proteomes" id="UP000283509">
    <property type="component" value="Unassembled WGS sequence"/>
</dbReference>
<feature type="domain" description="NOL9 N-terminal" evidence="12">
    <location>
        <begin position="129"/>
        <end position="182"/>
    </location>
</feature>
<dbReference type="GO" id="GO:0051731">
    <property type="term" value="F:polynucleotide 5'-hydroxyl-kinase activity"/>
    <property type="evidence" value="ECO:0007669"/>
    <property type="project" value="InterPro"/>
</dbReference>
<keyword evidence="8" id="KW-0539">Nucleus</keyword>
<dbReference type="AlphaFoldDB" id="A0A3R7PJF0"/>
<accession>A0A3R7PJF0</accession>
<dbReference type="Pfam" id="PF25467">
    <property type="entry name" value="NOL9_C"/>
    <property type="match status" value="1"/>
</dbReference>
<keyword evidence="7" id="KW-0067">ATP-binding</keyword>
<dbReference type="InterPro" id="IPR045116">
    <property type="entry name" value="Clp1/Grc3"/>
</dbReference>
<dbReference type="InterPro" id="IPR032319">
    <property type="entry name" value="CLP1_P"/>
</dbReference>
<keyword evidence="6" id="KW-0418">Kinase</keyword>
<comment type="similarity">
    <text evidence="2">Belongs to the Clp1 family. NOL9/GRC3 subfamily.</text>
</comment>
<dbReference type="InterPro" id="IPR027417">
    <property type="entry name" value="P-loop_NTPase"/>
</dbReference>
<evidence type="ECO:0000256" key="4">
    <source>
        <dbReference type="ARBA" id="ARBA00022679"/>
    </source>
</evidence>
<keyword evidence="4" id="KW-0808">Transferase</keyword>
<dbReference type="OrthoDB" id="2405412at2759"/>
<evidence type="ECO:0000259" key="12">
    <source>
        <dbReference type="Pfam" id="PF24419"/>
    </source>
</evidence>
<keyword evidence="3" id="KW-0698">rRNA processing</keyword>
<gene>
    <name evidence="14" type="ORF">C7M84_013311</name>
</gene>
<feature type="domain" description="NOL9 C-terminal" evidence="13">
    <location>
        <begin position="519"/>
        <end position="607"/>
    </location>
</feature>
<keyword evidence="5" id="KW-0547">Nucleotide-binding</keyword>
<feature type="domain" description="Clp1 P-loop" evidence="11">
    <location>
        <begin position="290"/>
        <end position="430"/>
    </location>
</feature>
<reference evidence="14 15" key="1">
    <citation type="submission" date="2018-04" db="EMBL/GenBank/DDBJ databases">
        <authorList>
            <person name="Zhang X."/>
            <person name="Yuan J."/>
            <person name="Li F."/>
            <person name="Xiang J."/>
        </authorList>
    </citation>
    <scope>NUCLEOTIDE SEQUENCE [LARGE SCALE GENOMIC DNA]</scope>
    <source>
        <tissue evidence="14">Muscle</tissue>
    </source>
</reference>
<evidence type="ECO:0000256" key="2">
    <source>
        <dbReference type="ARBA" id="ARBA00011003"/>
    </source>
</evidence>
<evidence type="ECO:0000313" key="15">
    <source>
        <dbReference type="Proteomes" id="UP000283509"/>
    </source>
</evidence>
<comment type="subcellular location">
    <subcellularLocation>
        <location evidence="1">Nucleus</location>
        <location evidence="1">Nucleolus</location>
    </subcellularLocation>
</comment>
<dbReference type="Pfam" id="PF24419">
    <property type="entry name" value="Cupin_NOL9"/>
    <property type="match status" value="1"/>
</dbReference>
<dbReference type="GO" id="GO:0005524">
    <property type="term" value="F:ATP binding"/>
    <property type="evidence" value="ECO:0007669"/>
    <property type="project" value="UniProtKB-KW"/>
</dbReference>
<evidence type="ECO:0000256" key="1">
    <source>
        <dbReference type="ARBA" id="ARBA00004604"/>
    </source>
</evidence>
<protein>
    <recommendedName>
        <fullName evidence="9">Polynucleotide 5'-hydroxyl-kinase NOL9</fullName>
    </recommendedName>
</protein>
<dbReference type="InterPro" id="IPR057570">
    <property type="entry name" value="NOL9_C"/>
</dbReference>
<dbReference type="PANTHER" id="PTHR12755">
    <property type="entry name" value="CLEAVAGE/POLYADENYLATION FACTOR IA SUBUNIT CLP1P"/>
    <property type="match status" value="1"/>
</dbReference>
<evidence type="ECO:0000256" key="3">
    <source>
        <dbReference type="ARBA" id="ARBA00022552"/>
    </source>
</evidence>
<dbReference type="GO" id="GO:0000448">
    <property type="term" value="P:cleavage in ITS2 between 5.8S rRNA and LSU-rRNA of tricistronic rRNA transcript (SSU-rRNA, 5.8S rRNA, LSU-rRNA)"/>
    <property type="evidence" value="ECO:0007669"/>
    <property type="project" value="TreeGrafter"/>
</dbReference>
<feature type="compositionally biased region" description="Basic and acidic residues" evidence="10">
    <location>
        <begin position="99"/>
        <end position="111"/>
    </location>
</feature>